<feature type="compositionally biased region" description="Polar residues" evidence="10">
    <location>
        <begin position="307"/>
        <end position="323"/>
    </location>
</feature>
<keyword evidence="2" id="KW-0813">Transport</keyword>
<evidence type="ECO:0000256" key="1">
    <source>
        <dbReference type="ARBA" id="ARBA00004141"/>
    </source>
</evidence>
<evidence type="ECO:0000256" key="11">
    <source>
        <dbReference type="SAM" id="Phobius"/>
    </source>
</evidence>
<dbReference type="OrthoDB" id="1288932at2759"/>
<dbReference type="GO" id="GO:0016020">
    <property type="term" value="C:membrane"/>
    <property type="evidence" value="ECO:0007669"/>
    <property type="project" value="UniProtKB-SubCell"/>
</dbReference>
<evidence type="ECO:0000256" key="6">
    <source>
        <dbReference type="ARBA" id="ARBA00023053"/>
    </source>
</evidence>
<evidence type="ECO:0000256" key="5">
    <source>
        <dbReference type="ARBA" id="ARBA00022989"/>
    </source>
</evidence>
<dbReference type="EMBL" id="APWK03000011">
    <property type="protein sequence ID" value="PHH55470.1"/>
    <property type="molecule type" value="Genomic_DNA"/>
</dbReference>
<comment type="caution">
    <text evidence="13">The sequence shown here is derived from an EMBL/GenBank/DDBJ whole genome shotgun (WGS) entry which is preliminary data.</text>
</comment>
<evidence type="ECO:0000256" key="4">
    <source>
        <dbReference type="ARBA" id="ARBA00022692"/>
    </source>
</evidence>
<feature type="compositionally biased region" description="Basic and acidic residues" evidence="10">
    <location>
        <begin position="330"/>
        <end position="350"/>
    </location>
</feature>
<feature type="transmembrane region" description="Helical" evidence="11">
    <location>
        <begin position="140"/>
        <end position="158"/>
    </location>
</feature>
<feature type="transmembrane region" description="Helical" evidence="11">
    <location>
        <begin position="107"/>
        <end position="128"/>
    </location>
</feature>
<protein>
    <submittedName>
        <fullName evidence="13">Putative Na(+)/H(+) antiporter GerT</fullName>
    </submittedName>
</protein>
<dbReference type="InterPro" id="IPR038770">
    <property type="entry name" value="Na+/solute_symporter_sf"/>
</dbReference>
<gene>
    <name evidence="13" type="primary">gerT</name>
    <name evidence="13" type="ORF">CFIMG_000541RA</name>
</gene>
<keyword evidence="6" id="KW-0915">Sodium</keyword>
<dbReference type="Gene3D" id="1.20.1530.20">
    <property type="match status" value="2"/>
</dbReference>
<evidence type="ECO:0000256" key="10">
    <source>
        <dbReference type="SAM" id="MobiDB-lite"/>
    </source>
</evidence>
<feature type="transmembrane region" description="Helical" evidence="11">
    <location>
        <begin position="170"/>
        <end position="191"/>
    </location>
</feature>
<accession>A0A2C5XHF1</accession>
<proteinExistence type="predicted"/>
<evidence type="ECO:0000313" key="13">
    <source>
        <dbReference type="EMBL" id="PHH55470.1"/>
    </source>
</evidence>
<keyword evidence="8 11" id="KW-0472">Membrane</keyword>
<feature type="transmembrane region" description="Helical" evidence="11">
    <location>
        <begin position="411"/>
        <end position="434"/>
    </location>
</feature>
<keyword evidence="14" id="KW-1185">Reference proteome</keyword>
<dbReference type="GO" id="GO:0006814">
    <property type="term" value="P:sodium ion transport"/>
    <property type="evidence" value="ECO:0007669"/>
    <property type="project" value="UniProtKB-KW"/>
</dbReference>
<reference evidence="13 14" key="1">
    <citation type="journal article" date="2013" name="Fungal Biol.">
        <title>Analysis of microsatellite markers in the genome of the plant pathogen Ceratocystis fimbriata.</title>
        <authorList>
            <person name="Simpson M.C."/>
            <person name="Wilken P.M."/>
            <person name="Coetzee M.P."/>
            <person name="Wingfield M.J."/>
            <person name="Wingfield B.D."/>
        </authorList>
    </citation>
    <scope>NUCLEOTIDE SEQUENCE [LARGE SCALE GENOMIC DNA]</scope>
    <source>
        <strain evidence="13 14">CBS 114723</strain>
    </source>
</reference>
<feature type="region of interest" description="Disordered" evidence="10">
    <location>
        <begin position="307"/>
        <end position="360"/>
    </location>
</feature>
<dbReference type="InterPro" id="IPR006153">
    <property type="entry name" value="Cation/H_exchanger_TM"/>
</dbReference>
<evidence type="ECO:0000259" key="12">
    <source>
        <dbReference type="Pfam" id="PF00999"/>
    </source>
</evidence>
<dbReference type="Proteomes" id="UP000222788">
    <property type="component" value="Unassembled WGS sequence"/>
</dbReference>
<keyword evidence="3" id="KW-0050">Antiport</keyword>
<dbReference type="PANTHER" id="PTHR43562:SF3">
    <property type="entry name" value="SODIUM ION_PROTON EXCHANGER (EUROFUNG)"/>
    <property type="match status" value="1"/>
</dbReference>
<evidence type="ECO:0000256" key="2">
    <source>
        <dbReference type="ARBA" id="ARBA00022448"/>
    </source>
</evidence>
<evidence type="ECO:0000256" key="3">
    <source>
        <dbReference type="ARBA" id="ARBA00022449"/>
    </source>
</evidence>
<sequence>MSSTGTTATHSTIATAALPYHEPTIATVLTQASLLLALNALNSVFDKLAYCGLLGQIALGITWGTPGVKWLDDTIEATIVQLGYLGLILMVYEGGLSTSLSALKANFWLSLGVAFTGIALPISFSFALKTLLNATSLQCFAAGAALCSTSLGTTFTLLRSSGLAHTRLGVILTSAAMLDDVIGLVMVQVISSLGQSSSPGAGLSVSDVLRPVLVSIGFAVLAPAVCIWAVKPLTIRIDSYRQKQNTPLLIKETLGGREAAVIIHTLVLLGLVAGAGYAGFNWILDTYNGDVFWNCEKPDAIVVDANAQASSPSQAGNPSQKDQSGVAAHTGEEQEISREGSEMSERDGPSHRHTSPAGQRPLSLYPASLIGCGMVARGEIGFLISSLAESQGIFESSNTDDPDESQSSSQIFLVVTWAVVLCTIVGPLAVGLLAQRLRRLQEGLRDVDENSGDGSVAVQADGRQQNGVLGVWGLET</sequence>
<feature type="transmembrane region" description="Helical" evidence="11">
    <location>
        <begin position="211"/>
        <end position="230"/>
    </location>
</feature>
<evidence type="ECO:0000256" key="9">
    <source>
        <dbReference type="ARBA" id="ARBA00023201"/>
    </source>
</evidence>
<keyword evidence="5 11" id="KW-1133">Transmembrane helix</keyword>
<keyword evidence="7" id="KW-0406">Ion transport</keyword>
<dbReference type="Pfam" id="PF00999">
    <property type="entry name" value="Na_H_Exchanger"/>
    <property type="match status" value="1"/>
</dbReference>
<evidence type="ECO:0000313" key="14">
    <source>
        <dbReference type="Proteomes" id="UP000222788"/>
    </source>
</evidence>
<feature type="domain" description="Cation/H+ exchanger transmembrane" evidence="12">
    <location>
        <begin position="42"/>
        <end position="240"/>
    </location>
</feature>
<dbReference type="GO" id="GO:1902600">
    <property type="term" value="P:proton transmembrane transport"/>
    <property type="evidence" value="ECO:0007669"/>
    <property type="project" value="InterPro"/>
</dbReference>
<dbReference type="GO" id="GO:0015297">
    <property type="term" value="F:antiporter activity"/>
    <property type="evidence" value="ECO:0007669"/>
    <property type="project" value="UniProtKB-KW"/>
</dbReference>
<name>A0A2C5XHF1_9PEZI</name>
<feature type="transmembrane region" description="Helical" evidence="11">
    <location>
        <begin position="77"/>
        <end position="95"/>
    </location>
</feature>
<reference evidence="13 14" key="2">
    <citation type="journal article" date="2013" name="IMA Fungus">
        <title>IMA Genome-F 1: Ceratocystis fimbriata: Draft nuclear genome sequence for the plant pathogen, Ceratocystis fimbriata.</title>
        <authorList>
            <person name="Wilken P.M."/>
            <person name="Steenkamp E.T."/>
            <person name="Wingfield M.J."/>
            <person name="de Beer Z.W."/>
            <person name="Wingfield B.D."/>
        </authorList>
    </citation>
    <scope>NUCLEOTIDE SEQUENCE [LARGE SCALE GENOMIC DNA]</scope>
    <source>
        <strain evidence="13 14">CBS 114723</strain>
    </source>
</reference>
<comment type="subcellular location">
    <subcellularLocation>
        <location evidence="1">Membrane</location>
        <topology evidence="1">Multi-pass membrane protein</topology>
    </subcellularLocation>
</comment>
<keyword evidence="9" id="KW-0739">Sodium transport</keyword>
<dbReference type="PANTHER" id="PTHR43562">
    <property type="entry name" value="NAPA-TYPE SODIUM/HYDROGEN ANTIPORTER"/>
    <property type="match status" value="1"/>
</dbReference>
<evidence type="ECO:0000256" key="7">
    <source>
        <dbReference type="ARBA" id="ARBA00023065"/>
    </source>
</evidence>
<evidence type="ECO:0000256" key="8">
    <source>
        <dbReference type="ARBA" id="ARBA00023136"/>
    </source>
</evidence>
<organism evidence="13 14">
    <name type="scientific">Ceratocystis fimbriata CBS 114723</name>
    <dbReference type="NCBI Taxonomy" id="1035309"/>
    <lineage>
        <taxon>Eukaryota</taxon>
        <taxon>Fungi</taxon>
        <taxon>Dikarya</taxon>
        <taxon>Ascomycota</taxon>
        <taxon>Pezizomycotina</taxon>
        <taxon>Sordariomycetes</taxon>
        <taxon>Hypocreomycetidae</taxon>
        <taxon>Microascales</taxon>
        <taxon>Ceratocystidaceae</taxon>
        <taxon>Ceratocystis</taxon>
    </lineage>
</organism>
<feature type="transmembrane region" description="Helical" evidence="11">
    <location>
        <begin position="48"/>
        <end position="65"/>
    </location>
</feature>
<keyword evidence="4 11" id="KW-0812">Transmembrane</keyword>
<dbReference type="AlphaFoldDB" id="A0A2C5XHF1"/>
<feature type="transmembrane region" description="Helical" evidence="11">
    <location>
        <begin position="261"/>
        <end position="284"/>
    </location>
</feature>